<dbReference type="AlphaFoldDB" id="A0A7M1XLX4"/>
<evidence type="ECO:0000313" key="2">
    <source>
        <dbReference type="Proteomes" id="UP000593591"/>
    </source>
</evidence>
<accession>A0A7M1XLX4</accession>
<dbReference type="KEGG" id="trc:DYE49_09970"/>
<sequence length="369" mass="43229">MDDVTENSEQTKETSVEEILPLKAVENIELPENVELAMEQETELLKTQDFIISIYVKELQSGKDSDYYKCEIYVTDLHGNKSFLDNCRIGHIGQVENPVVCYDFLDLDNPLVCADINNNKITDYLFILNGFNSDDLIGFEKKDEKYVLILNYPVQTDGGPELDILTENIIFNYGKEFNEIIIDTMPYNWRSHLFFDMNLYKYVQKKVSPYALKQYFPEEVQELKQIGGHEIAVSAQRIYLKDNDNYYKIFFHGDPETFGSAFWEENTGVCDIKTFDVDDSSFIIQLSFSQNYEKDQFFYIFKEKDQRFIKKTEEYYEDTPGIYHKKNEVLEIKEATKDNGKLLINYDVVDLNHKVIENKTTSIDIKNLD</sequence>
<dbReference type="Proteomes" id="UP000593591">
    <property type="component" value="Chromosome"/>
</dbReference>
<gene>
    <name evidence="1" type="ORF">DYE49_09970</name>
</gene>
<dbReference type="EMBL" id="CP031517">
    <property type="protein sequence ID" value="QOS40756.1"/>
    <property type="molecule type" value="Genomic_DNA"/>
</dbReference>
<name>A0A7M1XLX4_9SPIR</name>
<reference evidence="1 2" key="1">
    <citation type="submission" date="2018-08" db="EMBL/GenBank/DDBJ databases">
        <title>The first complete genome of Treponema rectale (CHPAT), a commensal spirochete of the bovine rectum.</title>
        <authorList>
            <person name="Staton G.J."/>
            <person name="Clegg S.R."/>
            <person name="Carter S.D."/>
            <person name="Radford A.D."/>
            <person name="Darby A."/>
            <person name="Hall N."/>
            <person name="Birtles R.J."/>
            <person name="Evans N.J."/>
        </authorList>
    </citation>
    <scope>NUCLEOTIDE SEQUENCE [LARGE SCALE GENOMIC DNA]</scope>
    <source>
        <strain evidence="1 2">CHPA</strain>
    </source>
</reference>
<evidence type="ECO:0000313" key="1">
    <source>
        <dbReference type="EMBL" id="QOS40756.1"/>
    </source>
</evidence>
<protein>
    <submittedName>
        <fullName evidence="1">Uncharacterized protein</fullName>
    </submittedName>
</protein>
<organism evidence="1 2">
    <name type="scientific">Treponema rectale</name>
    <dbReference type="NCBI Taxonomy" id="744512"/>
    <lineage>
        <taxon>Bacteria</taxon>
        <taxon>Pseudomonadati</taxon>
        <taxon>Spirochaetota</taxon>
        <taxon>Spirochaetia</taxon>
        <taxon>Spirochaetales</taxon>
        <taxon>Treponemataceae</taxon>
        <taxon>Treponema</taxon>
    </lineage>
</organism>
<proteinExistence type="predicted"/>